<evidence type="ECO:0000256" key="15">
    <source>
        <dbReference type="ARBA" id="ARBA00022801"/>
    </source>
</evidence>
<evidence type="ECO:0000259" key="24">
    <source>
        <dbReference type="Pfam" id="PF01937"/>
    </source>
</evidence>
<evidence type="ECO:0000256" key="21">
    <source>
        <dbReference type="ARBA" id="ARBA00032948"/>
    </source>
</evidence>
<evidence type="ECO:0000256" key="16">
    <source>
        <dbReference type="ARBA" id="ARBA00022840"/>
    </source>
</evidence>
<name>A0A7I8VBT9_9ANNE</name>
<dbReference type="Pfam" id="PF01937">
    <property type="entry name" value="ARMT1-like_dom"/>
    <property type="match status" value="1"/>
</dbReference>
<evidence type="ECO:0000256" key="9">
    <source>
        <dbReference type="ARBA" id="ARBA00022490"/>
    </source>
</evidence>
<evidence type="ECO:0000256" key="18">
    <source>
        <dbReference type="ARBA" id="ARBA00023074"/>
    </source>
</evidence>
<accession>A0A7I8VBT9</accession>
<evidence type="ECO:0000256" key="1">
    <source>
        <dbReference type="ARBA" id="ARBA00001206"/>
    </source>
</evidence>
<dbReference type="GO" id="GO:0015937">
    <property type="term" value="P:coenzyme A biosynthetic process"/>
    <property type="evidence" value="ECO:0007669"/>
    <property type="project" value="UniProtKB-KW"/>
</dbReference>
<dbReference type="GO" id="GO:0005524">
    <property type="term" value="F:ATP binding"/>
    <property type="evidence" value="ECO:0007669"/>
    <property type="project" value="UniProtKB-KW"/>
</dbReference>
<keyword evidence="15" id="KW-0378">Hydrolase</keyword>
<dbReference type="Gene3D" id="3.30.420.40">
    <property type="match status" value="1"/>
</dbReference>
<dbReference type="InterPro" id="IPR036075">
    <property type="entry name" value="ARMT-1-like_metal-bd_sf"/>
</dbReference>
<dbReference type="Pfam" id="PF00071">
    <property type="entry name" value="Ras"/>
    <property type="match status" value="1"/>
</dbReference>
<evidence type="ECO:0000256" key="7">
    <source>
        <dbReference type="ARBA" id="ARBA00012102"/>
    </source>
</evidence>
<evidence type="ECO:0000256" key="13">
    <source>
        <dbReference type="ARBA" id="ARBA00022741"/>
    </source>
</evidence>
<reference evidence="25 26" key="1">
    <citation type="submission" date="2020-08" db="EMBL/GenBank/DDBJ databases">
        <authorList>
            <person name="Hejnol A."/>
        </authorList>
    </citation>
    <scope>NUCLEOTIDE SEQUENCE [LARGE SCALE GENOMIC DNA]</scope>
</reference>
<dbReference type="GO" id="GO:0046872">
    <property type="term" value="F:metal ion binding"/>
    <property type="evidence" value="ECO:0007669"/>
    <property type="project" value="UniProtKB-KW"/>
</dbReference>
<dbReference type="PANTHER" id="PTHR12280">
    <property type="entry name" value="PANTOTHENATE KINASE"/>
    <property type="match status" value="1"/>
</dbReference>
<dbReference type="GO" id="GO:0005525">
    <property type="term" value="F:GTP binding"/>
    <property type="evidence" value="ECO:0007669"/>
    <property type="project" value="InterPro"/>
</dbReference>
<dbReference type="SMART" id="SM00176">
    <property type="entry name" value="RAN"/>
    <property type="match status" value="1"/>
</dbReference>
<dbReference type="PRINTS" id="PR00449">
    <property type="entry name" value="RASTRNSFRMNG"/>
</dbReference>
<dbReference type="EC" id="2.7.1.33" evidence="7"/>
<dbReference type="GO" id="GO:0005634">
    <property type="term" value="C:nucleus"/>
    <property type="evidence" value="ECO:0007669"/>
    <property type="project" value="TreeGrafter"/>
</dbReference>
<evidence type="ECO:0000313" key="26">
    <source>
        <dbReference type="Proteomes" id="UP000549394"/>
    </source>
</evidence>
<evidence type="ECO:0000256" key="14">
    <source>
        <dbReference type="ARBA" id="ARBA00022777"/>
    </source>
</evidence>
<dbReference type="PROSITE" id="PS51421">
    <property type="entry name" value="RAS"/>
    <property type="match status" value="1"/>
</dbReference>
<dbReference type="InterPro" id="IPR004567">
    <property type="entry name" value="Type_II_PanK"/>
</dbReference>
<keyword evidence="18" id="KW-0944">Nitration</keyword>
<dbReference type="InterPro" id="IPR027417">
    <property type="entry name" value="P-loop_NTPase"/>
</dbReference>
<dbReference type="EMBL" id="CAJFCJ010000003">
    <property type="protein sequence ID" value="CAD5113104.1"/>
    <property type="molecule type" value="Genomic_DNA"/>
</dbReference>
<evidence type="ECO:0000256" key="22">
    <source>
        <dbReference type="ARBA" id="ARBA00046055"/>
    </source>
</evidence>
<dbReference type="FunFam" id="3.30.420.40:FF:000025">
    <property type="entry name" value="pantothenate kinase 2, mitochondrial"/>
    <property type="match status" value="1"/>
</dbReference>
<comment type="pathway">
    <text evidence="5">Cofactor biosynthesis; coenzyme A biosynthesis; CoA from (R)-pantothenate: step 1/5.</text>
</comment>
<comment type="caution">
    <text evidence="25">The sequence shown here is derived from an EMBL/GenBank/DDBJ whole genome shotgun (WGS) entry which is preliminary data.</text>
</comment>
<comment type="catalytic activity">
    <reaction evidence="20">
        <text>(R)-4'-phospho-S-sulfopantetheine + H2O = (R)-S-sulfopantetheine + phosphate</text>
        <dbReference type="Rhea" id="RHEA:68340"/>
        <dbReference type="ChEBI" id="CHEBI:15377"/>
        <dbReference type="ChEBI" id="CHEBI:43474"/>
        <dbReference type="ChEBI" id="CHEBI:177302"/>
        <dbReference type="ChEBI" id="CHEBI:177303"/>
    </reaction>
    <physiologicalReaction direction="left-to-right" evidence="20">
        <dbReference type="Rhea" id="RHEA:68341"/>
    </physiologicalReaction>
</comment>
<dbReference type="GO" id="GO:0004594">
    <property type="term" value="F:pantothenate kinase activity"/>
    <property type="evidence" value="ECO:0007669"/>
    <property type="project" value="UniProtKB-EC"/>
</dbReference>
<evidence type="ECO:0000256" key="8">
    <source>
        <dbReference type="ARBA" id="ARBA00019490"/>
    </source>
</evidence>
<dbReference type="InterPro" id="IPR005225">
    <property type="entry name" value="Small_GTP-bd"/>
</dbReference>
<comment type="function">
    <text evidence="22">Phosphatase which shows a preference for 4'-phosphopantetheine and its oxidatively damaged forms (sulfonate or S-sulfonate), providing strong indirect evidence that the phosphatase activity pre-empts damage in the coenzyme A (CoA) pathway. Hydrolyzing excess 4'-phosphopantetheine could constitute a directed overflow mechanism to prevent its oxidation to the S-sulfonate, sulfonate, or other forms. Hydrolyzing 4'-phosphopantetheine sulfonate or S-sulfonate would forestall their conversion to inactive forms of CoA and acyl carrier protein. May play a role in the physiological regulation of CoA intracellular levels.</text>
</comment>
<evidence type="ECO:0000256" key="23">
    <source>
        <dbReference type="ARBA" id="ARBA00060870"/>
    </source>
</evidence>
<dbReference type="InterPro" id="IPR043129">
    <property type="entry name" value="ATPase_NBD"/>
</dbReference>
<evidence type="ECO:0000256" key="3">
    <source>
        <dbReference type="ARBA" id="ARBA00001967"/>
    </source>
</evidence>
<evidence type="ECO:0000256" key="10">
    <source>
        <dbReference type="ARBA" id="ARBA00022596"/>
    </source>
</evidence>
<dbReference type="Gene3D" id="1.20.1700.10">
    <property type="entry name" value="AF1104-like"/>
    <property type="match status" value="1"/>
</dbReference>
<dbReference type="SMART" id="SM00173">
    <property type="entry name" value="RAS"/>
    <property type="match status" value="1"/>
</dbReference>
<evidence type="ECO:0000256" key="19">
    <source>
        <dbReference type="ARBA" id="ARBA00023211"/>
    </source>
</evidence>
<evidence type="ECO:0000256" key="20">
    <source>
        <dbReference type="ARBA" id="ARBA00029347"/>
    </source>
</evidence>
<keyword evidence="9" id="KW-0963">Cytoplasm</keyword>
<keyword evidence="13" id="KW-0547">Nucleotide-binding</keyword>
<comment type="similarity">
    <text evidence="23">Belongs to the type II pantothenate kinase family.</text>
</comment>
<dbReference type="Gene3D" id="3.40.50.10880">
    <property type="entry name" value="Uncharacterised protein PF01937, DUF89, domain 3"/>
    <property type="match status" value="1"/>
</dbReference>
<dbReference type="Proteomes" id="UP000549394">
    <property type="component" value="Unassembled WGS sequence"/>
</dbReference>
<keyword evidence="19" id="KW-0464">Manganese</keyword>
<dbReference type="CDD" id="cd24123">
    <property type="entry name" value="ASKHA_NBD_PanK-II_Pank4"/>
    <property type="match status" value="1"/>
</dbReference>
<dbReference type="OrthoDB" id="498611at2759"/>
<keyword evidence="10" id="KW-0533">Nickel</keyword>
<dbReference type="PANTHER" id="PTHR12280:SF20">
    <property type="entry name" value="4'-PHOSPHOPANTETHEINE PHOSPHATASE"/>
    <property type="match status" value="1"/>
</dbReference>
<comment type="subcellular location">
    <subcellularLocation>
        <location evidence="4">Cytoplasm</location>
    </subcellularLocation>
</comment>
<dbReference type="NCBIfam" id="TIGR00231">
    <property type="entry name" value="small_GTP"/>
    <property type="match status" value="1"/>
</dbReference>
<dbReference type="SUPFAM" id="SSF111321">
    <property type="entry name" value="AF1104-like"/>
    <property type="match status" value="1"/>
</dbReference>
<comment type="cofactor">
    <cofactor evidence="2">
        <name>Mn(2+)</name>
        <dbReference type="ChEBI" id="CHEBI:29035"/>
    </cofactor>
</comment>
<keyword evidence="26" id="KW-1185">Reference proteome</keyword>
<dbReference type="SUPFAM" id="SSF52540">
    <property type="entry name" value="P-loop containing nucleoside triphosphate hydrolases"/>
    <property type="match status" value="1"/>
</dbReference>
<evidence type="ECO:0000256" key="17">
    <source>
        <dbReference type="ARBA" id="ARBA00022993"/>
    </source>
</evidence>
<dbReference type="AlphaFoldDB" id="A0A7I8VBT9"/>
<evidence type="ECO:0000313" key="25">
    <source>
        <dbReference type="EMBL" id="CAD5113104.1"/>
    </source>
</evidence>
<dbReference type="Gene3D" id="3.30.420.510">
    <property type="match status" value="1"/>
</dbReference>
<evidence type="ECO:0000256" key="6">
    <source>
        <dbReference type="ARBA" id="ARBA00011388"/>
    </source>
</evidence>
<evidence type="ECO:0000256" key="2">
    <source>
        <dbReference type="ARBA" id="ARBA00001936"/>
    </source>
</evidence>
<dbReference type="NCBIfam" id="TIGR00555">
    <property type="entry name" value="panK_eukar"/>
    <property type="match status" value="1"/>
</dbReference>
<keyword evidence="11" id="KW-0808">Transferase</keyword>
<sequence>MKEYKVVVLGSGGVGKSALALKFVSGTFVEKYDPTIEDFYRKEIAVDDAPSVLEILDTAGTEQFASMRDLYIKNGQGFIVVYSITGSQTFHDIRTMKDQISRVKGTDRAPILLVGNKVDLEPQREVSTEEDGTIRNSQGRLYFIYVKQIVSPEFQALMAETEYAKSIELPPEVIFKNIQYAKSFALDIGGSLTKLAYCAKIPSKSQSDHLSHDKNDHTVSVSQKSSFDNSSRCLGERLHFIKFETKYIEACLDFINKNLLKAPLQDNNVVKVTGGGAFKFSAMVSEKLRVKIEKEDEMECLIKGCNFLLRNIEDEVFLYQKNERPPYIFQTPDHNTMFPYLLVQCGSGVSVIKVDGPNKFVRIGGSSIGGGTFWGLGSQLTKAQGFDEMLDIAAKGDHKHIDMLVGDIYGGVCPGFNLPADLIASSFGKAAKTLKEKNDNSAKFEESDRLRSLLIMISNNICQIAYLHARLHNLKKIYFGGYFIRGYHATMHTITYAINFWSAGEIQALFLRHEGYLGAIGAFLKGAEAENESSWMENYAGSSGLSPTYFLKTKGSSNGSGTLKTRHLSISEEVDTAFTCDQLEFTRRCCHLKPCPLLLDFSSYHPDVVDLTKDDDAREYWLRCFKEATDKYAEKAKESQPSCLDSEKRSNCFKIEYLERLDKIHKNPIAFGSLTVRSLLDLRECVLQEHQFSDPYEEEKTRENATALKYFKERLNYLDDLSFIDRQLSIAKGVLAGNVFDWGAEEVRKLLESKEHFNFSNALNCLQSRPWLFDSYDDWLNRLKTNIYNNIVIFVDNSGADIILGIFPLVRELIRLGSKRIILVSNSGPALNDVTIQELKELLREASAIDEVIKNAIRKGQITAMESGHQSPCLDLRYIDSALADIMNTKQIDLVILEGMGRAIHTNLNVKLRCDCLKVAVIKNKWLARKLGGEMFSVMFKLDKGVDNDMETFKSTALSESKVNRAYSVN</sequence>
<dbReference type="Gene3D" id="3.40.50.300">
    <property type="entry name" value="P-loop containing nucleotide triphosphate hydrolases"/>
    <property type="match status" value="1"/>
</dbReference>
<dbReference type="InterPro" id="IPR002791">
    <property type="entry name" value="ARMT1-like_metal-bd"/>
</dbReference>
<evidence type="ECO:0000256" key="11">
    <source>
        <dbReference type="ARBA" id="ARBA00022679"/>
    </source>
</evidence>
<dbReference type="Pfam" id="PF03630">
    <property type="entry name" value="Fumble"/>
    <property type="match status" value="1"/>
</dbReference>
<evidence type="ECO:0000256" key="12">
    <source>
        <dbReference type="ARBA" id="ARBA00022723"/>
    </source>
</evidence>
<keyword evidence="14" id="KW-0418">Kinase</keyword>
<keyword evidence="16" id="KW-0067">ATP-binding</keyword>
<organism evidence="25 26">
    <name type="scientific">Dimorphilus gyrociliatus</name>
    <dbReference type="NCBI Taxonomy" id="2664684"/>
    <lineage>
        <taxon>Eukaryota</taxon>
        <taxon>Metazoa</taxon>
        <taxon>Spiralia</taxon>
        <taxon>Lophotrochozoa</taxon>
        <taxon>Annelida</taxon>
        <taxon>Polychaeta</taxon>
        <taxon>Polychaeta incertae sedis</taxon>
        <taxon>Dinophilidae</taxon>
        <taxon>Dimorphilus</taxon>
    </lineage>
</organism>
<comment type="subunit">
    <text evidence="6">Homodimer. Interacts with PKM.</text>
</comment>
<dbReference type="GO" id="GO:0005829">
    <property type="term" value="C:cytosol"/>
    <property type="evidence" value="ECO:0007669"/>
    <property type="project" value="TreeGrafter"/>
</dbReference>
<comment type="catalytic activity">
    <reaction evidence="1">
        <text>(R)-pantothenate + ATP = (R)-4'-phosphopantothenate + ADP + H(+)</text>
        <dbReference type="Rhea" id="RHEA:16373"/>
        <dbReference type="ChEBI" id="CHEBI:10986"/>
        <dbReference type="ChEBI" id="CHEBI:15378"/>
        <dbReference type="ChEBI" id="CHEBI:29032"/>
        <dbReference type="ChEBI" id="CHEBI:30616"/>
        <dbReference type="ChEBI" id="CHEBI:456216"/>
        <dbReference type="EC" id="2.7.1.33"/>
    </reaction>
</comment>
<gene>
    <name evidence="25" type="ORF">DGYR_LOCUS2146</name>
</gene>
<protein>
    <recommendedName>
        <fullName evidence="8">4'-phosphopantetheine phosphatase</fullName>
        <ecNumber evidence="7">2.7.1.33</ecNumber>
    </recommendedName>
    <alternativeName>
        <fullName evidence="21">Inactive pantothenic acid kinase 4</fullName>
    </alternativeName>
</protein>
<keyword evidence="12" id="KW-0479">Metal-binding</keyword>
<dbReference type="PROSITE" id="PS51419">
    <property type="entry name" value="RAB"/>
    <property type="match status" value="1"/>
</dbReference>
<feature type="domain" description="Damage-control phosphatase ARMT1-like metal-binding" evidence="24">
    <location>
        <begin position="644"/>
        <end position="934"/>
    </location>
</feature>
<dbReference type="GO" id="GO:0003924">
    <property type="term" value="F:GTPase activity"/>
    <property type="evidence" value="ECO:0007669"/>
    <property type="project" value="InterPro"/>
</dbReference>
<dbReference type="SMART" id="SM00175">
    <property type="entry name" value="RAB"/>
    <property type="match status" value="1"/>
</dbReference>
<dbReference type="InterPro" id="IPR001806">
    <property type="entry name" value="Small_GTPase"/>
</dbReference>
<dbReference type="InterPro" id="IPR035073">
    <property type="entry name" value="At2g17340_3_helix_bundle"/>
</dbReference>
<evidence type="ECO:0000256" key="5">
    <source>
        <dbReference type="ARBA" id="ARBA00005225"/>
    </source>
</evidence>
<keyword evidence="17" id="KW-0173">Coenzyme A biosynthesis</keyword>
<proteinExistence type="inferred from homology"/>
<comment type="cofactor">
    <cofactor evidence="3">
        <name>Ni(2+)</name>
        <dbReference type="ChEBI" id="CHEBI:49786"/>
    </cofactor>
</comment>
<dbReference type="SUPFAM" id="SSF53067">
    <property type="entry name" value="Actin-like ATPase domain"/>
    <property type="match status" value="2"/>
</dbReference>
<evidence type="ECO:0000256" key="4">
    <source>
        <dbReference type="ARBA" id="ARBA00004496"/>
    </source>
</evidence>
<dbReference type="SMART" id="SM00174">
    <property type="entry name" value="RHO"/>
    <property type="match status" value="1"/>
</dbReference>